<evidence type="ECO:0008006" key="5">
    <source>
        <dbReference type="Google" id="ProtNLM"/>
    </source>
</evidence>
<feature type="compositionally biased region" description="Polar residues" evidence="1">
    <location>
        <begin position="103"/>
        <end position="120"/>
    </location>
</feature>
<protein>
    <recommendedName>
        <fullName evidence="5">Mid2 domain-containing protein</fullName>
    </recommendedName>
</protein>
<dbReference type="Proteomes" id="UP001172684">
    <property type="component" value="Unassembled WGS sequence"/>
</dbReference>
<name>A0ABQ9NP85_9PEZI</name>
<evidence type="ECO:0000256" key="2">
    <source>
        <dbReference type="SAM" id="Phobius"/>
    </source>
</evidence>
<feature type="region of interest" description="Disordered" evidence="1">
    <location>
        <begin position="1"/>
        <end position="40"/>
    </location>
</feature>
<feature type="compositionally biased region" description="Polar residues" evidence="1">
    <location>
        <begin position="11"/>
        <end position="27"/>
    </location>
</feature>
<keyword evidence="2" id="KW-0472">Membrane</keyword>
<reference evidence="3" key="1">
    <citation type="submission" date="2022-10" db="EMBL/GenBank/DDBJ databases">
        <title>Culturing micro-colonial fungi from biological soil crusts in the Mojave desert and describing Neophaeococcomyces mojavensis, and introducing the new genera and species Taxawa tesnikishii.</title>
        <authorList>
            <person name="Kurbessoian T."/>
            <person name="Stajich J.E."/>
        </authorList>
    </citation>
    <scope>NUCLEOTIDE SEQUENCE</scope>
    <source>
        <strain evidence="3">TK_1</strain>
    </source>
</reference>
<dbReference type="EMBL" id="JAPDRL010000063">
    <property type="protein sequence ID" value="KAJ9660748.1"/>
    <property type="molecule type" value="Genomic_DNA"/>
</dbReference>
<organism evidence="3 4">
    <name type="scientific">Coniosporium apollinis</name>
    <dbReference type="NCBI Taxonomy" id="61459"/>
    <lineage>
        <taxon>Eukaryota</taxon>
        <taxon>Fungi</taxon>
        <taxon>Dikarya</taxon>
        <taxon>Ascomycota</taxon>
        <taxon>Pezizomycotina</taxon>
        <taxon>Dothideomycetes</taxon>
        <taxon>Dothideomycetes incertae sedis</taxon>
        <taxon>Coniosporium</taxon>
    </lineage>
</organism>
<evidence type="ECO:0000313" key="4">
    <source>
        <dbReference type="Proteomes" id="UP001172684"/>
    </source>
</evidence>
<feature type="transmembrane region" description="Helical" evidence="2">
    <location>
        <begin position="43"/>
        <end position="63"/>
    </location>
</feature>
<feature type="region of interest" description="Disordered" evidence="1">
    <location>
        <begin position="99"/>
        <end position="120"/>
    </location>
</feature>
<accession>A0ABQ9NP85</accession>
<comment type="caution">
    <text evidence="3">The sequence shown here is derived from an EMBL/GenBank/DDBJ whole genome shotgun (WGS) entry which is preliminary data.</text>
</comment>
<sequence length="120" mass="12858">MTLRPVGSDPTEATSTPVDKTSPSSISEFKPPDEGGLSTGAKIGAIVGPTLTLVGVIVAILALKKNKDKKGATWSQSFHVWGNVHAPVSAGTYEFRDNRFHGNYQQGNSPNGPRYNQSRY</sequence>
<keyword evidence="4" id="KW-1185">Reference proteome</keyword>
<keyword evidence="2" id="KW-0812">Transmembrane</keyword>
<evidence type="ECO:0000313" key="3">
    <source>
        <dbReference type="EMBL" id="KAJ9660748.1"/>
    </source>
</evidence>
<proteinExistence type="predicted"/>
<keyword evidence="2" id="KW-1133">Transmembrane helix</keyword>
<gene>
    <name evidence="3" type="ORF">H2201_006827</name>
</gene>
<evidence type="ECO:0000256" key="1">
    <source>
        <dbReference type="SAM" id="MobiDB-lite"/>
    </source>
</evidence>